<dbReference type="AlphaFoldDB" id="A0A1F6VKK8"/>
<evidence type="ECO:0000313" key="2">
    <source>
        <dbReference type="Proteomes" id="UP000179076"/>
    </source>
</evidence>
<dbReference type="Proteomes" id="UP000179076">
    <property type="component" value="Unassembled WGS sequence"/>
</dbReference>
<reference evidence="1 2" key="1">
    <citation type="journal article" date="2016" name="Nat. Commun.">
        <title>Thousands of microbial genomes shed light on interconnected biogeochemical processes in an aquifer system.</title>
        <authorList>
            <person name="Anantharaman K."/>
            <person name="Brown C.T."/>
            <person name="Hug L.A."/>
            <person name="Sharon I."/>
            <person name="Castelle C.J."/>
            <person name="Probst A.J."/>
            <person name="Thomas B.C."/>
            <person name="Singh A."/>
            <person name="Wilkins M.J."/>
            <person name="Karaoz U."/>
            <person name="Brodie E.L."/>
            <person name="Williams K.H."/>
            <person name="Hubbard S.S."/>
            <person name="Banfield J.F."/>
        </authorList>
    </citation>
    <scope>NUCLEOTIDE SEQUENCE [LARGE SCALE GENOMIC DNA]</scope>
</reference>
<comment type="caution">
    <text evidence="1">The sequence shown here is derived from an EMBL/GenBank/DDBJ whole genome shotgun (WGS) entry which is preliminary data.</text>
</comment>
<name>A0A1F6VKK8_9PROT</name>
<accession>A0A1F6VKK8</accession>
<gene>
    <name evidence="1" type="ORF">A2W18_12605</name>
</gene>
<sequence length="188" mass="21085">MRVKKYLFGALLAIGVCSGSGESSNPALSAAELPPEILRDCATGDSPCADNHFDINWIARLPRSHLFLVKRVRCESEGCNGWLVTKDEQGVTQVMLSVTGEVRVEHGNGKFPIVRTRAELSDNYISYARYDWADGQYTRTETQLMHRIDGFECANDEDCDAAAKRALRDKQPSRAVRIWQQVHGVNWI</sequence>
<dbReference type="EMBL" id="MFSP01000007">
    <property type="protein sequence ID" value="OGI70096.1"/>
    <property type="molecule type" value="Genomic_DNA"/>
</dbReference>
<organism evidence="1 2">
    <name type="scientific">Candidatus Muproteobacteria bacterium RBG_16_60_9</name>
    <dbReference type="NCBI Taxonomy" id="1817755"/>
    <lineage>
        <taxon>Bacteria</taxon>
        <taxon>Pseudomonadati</taxon>
        <taxon>Pseudomonadota</taxon>
        <taxon>Candidatus Muproteobacteria</taxon>
    </lineage>
</organism>
<protein>
    <submittedName>
        <fullName evidence="1">Uncharacterized protein</fullName>
    </submittedName>
</protein>
<proteinExistence type="predicted"/>
<evidence type="ECO:0000313" key="1">
    <source>
        <dbReference type="EMBL" id="OGI70096.1"/>
    </source>
</evidence>